<organism evidence="2 3">
    <name type="scientific">Pycnoporus cinnabarinus</name>
    <name type="common">Cinnabar-red polypore</name>
    <name type="synonym">Trametes cinnabarina</name>
    <dbReference type="NCBI Taxonomy" id="5643"/>
    <lineage>
        <taxon>Eukaryota</taxon>
        <taxon>Fungi</taxon>
        <taxon>Dikarya</taxon>
        <taxon>Basidiomycota</taxon>
        <taxon>Agaricomycotina</taxon>
        <taxon>Agaricomycetes</taxon>
        <taxon>Polyporales</taxon>
        <taxon>Polyporaceae</taxon>
        <taxon>Trametes</taxon>
    </lineage>
</organism>
<evidence type="ECO:0000313" key="2">
    <source>
        <dbReference type="EMBL" id="CDO74168.1"/>
    </source>
</evidence>
<comment type="caution">
    <text evidence="2">The sequence shown here is derived from an EMBL/GenBank/DDBJ whole genome shotgun (WGS) entry which is preliminary data.</text>
</comment>
<sequence>MAPDLPSWTTLSSEDTSDEEVLLSDSRGTTPDPAEKDELTSNQPPSLSQVLPRHAPQSIRGKSRALKRRATDPARPQFKKSKLSGYTAPRPTGTDSPLLTFLRANKPVCAASPLPLSAHSDVLLTARNSHQTTHSRLQGVPLSEESKAPTAAFDGARSAPAGAPTRSLRKARLRAPITEDSDMAEWERVDHLLETHVAPAMVLPKYTQSSSLRGRGGLWHIRLQLDDFRQRSKGKGRAEPTWTETCWSNVGEFKERLDRMFGPGDIARGQGKAPEIVSHAKKASSVEQEDLQNG</sequence>
<feature type="region of interest" description="Disordered" evidence="1">
    <location>
        <begin position="1"/>
        <end position="97"/>
    </location>
</feature>
<feature type="compositionally biased region" description="Polar residues" evidence="1">
    <location>
        <begin position="40"/>
        <end position="49"/>
    </location>
</feature>
<dbReference type="OrthoDB" id="2804680at2759"/>
<reference evidence="2" key="1">
    <citation type="submission" date="2014-01" db="EMBL/GenBank/DDBJ databases">
        <title>The genome of the white-rot fungus Pycnoporus cinnabarinus: a basidiomycete model with a versatile arsenal for lignocellulosic biomass breakdown.</title>
        <authorList>
            <person name="Levasseur A."/>
            <person name="Lomascolo A."/>
            <person name="Ruiz-Duenas F.J."/>
            <person name="Uzan E."/>
            <person name="Piumi F."/>
            <person name="Kues U."/>
            <person name="Ram A.F.J."/>
            <person name="Murat C."/>
            <person name="Haon M."/>
            <person name="Benoit I."/>
            <person name="Arfi Y."/>
            <person name="Chevret D."/>
            <person name="Drula E."/>
            <person name="Kwon M.J."/>
            <person name="Gouret P."/>
            <person name="Lesage-Meessen L."/>
            <person name="Lombard V."/>
            <person name="Mariette J."/>
            <person name="Noirot C."/>
            <person name="Park J."/>
            <person name="Patyshakuliyeva A."/>
            <person name="Wieneger R.A.B."/>
            <person name="Wosten H.A.B."/>
            <person name="Martin F."/>
            <person name="Coutinho P.M."/>
            <person name="de Vries R."/>
            <person name="Martinez A.T."/>
            <person name="Klopp C."/>
            <person name="Pontarotti P."/>
            <person name="Henrissat B."/>
            <person name="Record E."/>
        </authorList>
    </citation>
    <scope>NUCLEOTIDE SEQUENCE [LARGE SCALE GENOMIC DNA]</scope>
    <source>
        <strain evidence="2">BRFM137</strain>
    </source>
</reference>
<name>A0A060SNZ1_PYCCI</name>
<accession>A0A060SNZ1</accession>
<evidence type="ECO:0000256" key="1">
    <source>
        <dbReference type="SAM" id="MobiDB-lite"/>
    </source>
</evidence>
<gene>
    <name evidence="2" type="ORF">BN946_scf185043.g219</name>
</gene>
<proteinExistence type="predicted"/>
<dbReference type="Proteomes" id="UP000029665">
    <property type="component" value="Unassembled WGS sequence"/>
</dbReference>
<keyword evidence="3" id="KW-1185">Reference proteome</keyword>
<dbReference type="AlphaFoldDB" id="A0A060SNZ1"/>
<evidence type="ECO:0000313" key="3">
    <source>
        <dbReference type="Proteomes" id="UP000029665"/>
    </source>
</evidence>
<feature type="region of interest" description="Disordered" evidence="1">
    <location>
        <begin position="265"/>
        <end position="294"/>
    </location>
</feature>
<protein>
    <submittedName>
        <fullName evidence="2">Uncharacterized protein</fullName>
    </submittedName>
</protein>
<dbReference type="HOGENOM" id="CLU_947108_0_0_1"/>
<dbReference type="EMBL" id="CCBP010000125">
    <property type="protein sequence ID" value="CDO74168.1"/>
    <property type="molecule type" value="Genomic_DNA"/>
</dbReference>